<name>A0ABT1N9L8_9GAMM</name>
<gene>
    <name evidence="2" type="ORF">NHN17_25795</name>
</gene>
<dbReference type="InterPro" id="IPR001584">
    <property type="entry name" value="Integrase_cat-core"/>
</dbReference>
<dbReference type="SUPFAM" id="SSF53098">
    <property type="entry name" value="Ribonuclease H-like"/>
    <property type="match status" value="1"/>
</dbReference>
<dbReference type="Pfam" id="PF13683">
    <property type="entry name" value="rve_3"/>
    <property type="match status" value="1"/>
</dbReference>
<protein>
    <submittedName>
        <fullName evidence="2">Integrase core domain-containing protein</fullName>
    </submittedName>
</protein>
<keyword evidence="3" id="KW-1185">Reference proteome</keyword>
<feature type="domain" description="Integrase catalytic" evidence="1">
    <location>
        <begin position="5"/>
        <end position="67"/>
    </location>
</feature>
<feature type="non-terminal residue" evidence="2">
    <location>
        <position position="1"/>
    </location>
</feature>
<dbReference type="InterPro" id="IPR012337">
    <property type="entry name" value="RNaseH-like_sf"/>
</dbReference>
<proteinExistence type="predicted"/>
<dbReference type="Gene3D" id="3.30.420.10">
    <property type="entry name" value="Ribonuclease H-like superfamily/Ribonuclease H"/>
    <property type="match status" value="1"/>
</dbReference>
<reference evidence="2 3" key="1">
    <citation type="submission" date="2022-07" db="EMBL/GenBank/DDBJ databases">
        <title>Photobacterium pectinilyticum sp. nov., a marine bacterium isolated from surface seawater of Qingdao offshore.</title>
        <authorList>
            <person name="Wang X."/>
        </authorList>
    </citation>
    <scope>NUCLEOTIDE SEQUENCE [LARGE SCALE GENOMIC DNA]</scope>
    <source>
        <strain evidence="2 3">ZSDE20</strain>
    </source>
</reference>
<comment type="caution">
    <text evidence="2">The sequence shown here is derived from an EMBL/GenBank/DDBJ whole genome shotgun (WGS) entry which is preliminary data.</text>
</comment>
<sequence length="119" mass="13967">VMTSTYSRPRVSDDNPYVESLFRTVKYMPNWPTKGFESLDSSRSWVEAFVLWYNTEHKHSKLNYVTPSERHNGKDKEILKRRVEVLFAAKQRKPERWSGDIRNCAPVGDVHLNPEREAA</sequence>
<organism evidence="2 3">
    <name type="scientific">Photobacterium pectinilyticum</name>
    <dbReference type="NCBI Taxonomy" id="2906793"/>
    <lineage>
        <taxon>Bacteria</taxon>
        <taxon>Pseudomonadati</taxon>
        <taxon>Pseudomonadota</taxon>
        <taxon>Gammaproteobacteria</taxon>
        <taxon>Vibrionales</taxon>
        <taxon>Vibrionaceae</taxon>
        <taxon>Photobacterium</taxon>
    </lineage>
</organism>
<accession>A0ABT1N9L8</accession>
<evidence type="ECO:0000259" key="1">
    <source>
        <dbReference type="Pfam" id="PF13683"/>
    </source>
</evidence>
<evidence type="ECO:0000313" key="3">
    <source>
        <dbReference type="Proteomes" id="UP001524460"/>
    </source>
</evidence>
<dbReference type="EMBL" id="JANEYT010000199">
    <property type="protein sequence ID" value="MCQ1061423.1"/>
    <property type="molecule type" value="Genomic_DNA"/>
</dbReference>
<dbReference type="RefSeq" id="WP_255045544.1">
    <property type="nucleotide sequence ID" value="NZ_JANEYT010000199.1"/>
</dbReference>
<dbReference type="Proteomes" id="UP001524460">
    <property type="component" value="Unassembled WGS sequence"/>
</dbReference>
<evidence type="ECO:0000313" key="2">
    <source>
        <dbReference type="EMBL" id="MCQ1061423.1"/>
    </source>
</evidence>
<dbReference type="InterPro" id="IPR036397">
    <property type="entry name" value="RNaseH_sf"/>
</dbReference>